<sequence>MASNILEIPFRRTHSVEVSSAIKQYISSKYEQSPGMFADDLREIDRLRNDAISVREAHVSGMKRLQIYAAQLRYLGGKFPIDIGVDFPWYPALGYDRDKPELQNNLRFELANILFNLAALYSQLAYGTNRTTIDGLKSAAEYSMGAAGTFAFIRTEVLPDMRSSPPEDMDDVTLESLQQLCLAQGQESFWQIAIKKNMSDGTVAKLAAKVSDYYIFAADTARQSRAISTEWIHHFQAKHHHFAAAAQFRQSQYCLQNKQYGEEVARLKDSLSCVNEGLQEARWINATVLGDLNGLKSRVSEELKRAEKDNDLIYLQAETPKSELRLLDRTNMVAAKTPGDVQNGISLLGDGLAFGRPLFEKLVPYAVHQAASIYADRRDRLVGQSIIVDLEALTARLREVLESLDLPGSLQALEKPLGLPGSLVSKAEELRQQDAIYRIKRSMDDTTKLKTSDLAIYQEGVALLEAEKAEDDRARGKYGTNRWNRPQSTEALAKLYQNSTELQTYLNSAGSSDSLVQTKFRENEHMLKILTGSDRDLERFVPSSSQVTMTPAIDQAASRLRTVLNEVSRSETRRKNRMVALKEKAKADDIGPALLSEAARLEREYPMQKIEPGQFEKLFEKRLETYEPDQEAVHTEQEEQDQVVARLREANKTFLDARRGDTSTRDRQKALQALDTAYAKYKELISNLDTGRKFYNDLASHVTRFRDNCKAQVSERRVEASQLEAELAGQDMGRLNLQETRRELRSQNAAAPQTRSRAQPESSGAGQEAMTAPIPTRNPPANAMPSTSPLPVNVAGGTIAGGGVWTPDMGIKFGGISNQPGQAGYPTARRP</sequence>
<dbReference type="EMBL" id="JAPDRK010000009">
    <property type="protein sequence ID" value="KAJ9609019.1"/>
    <property type="molecule type" value="Genomic_DNA"/>
</dbReference>
<dbReference type="PANTHER" id="PTHR23030">
    <property type="entry name" value="PCD6 INTERACTING PROTEIN-RELATED"/>
    <property type="match status" value="1"/>
</dbReference>
<dbReference type="Proteomes" id="UP001172673">
    <property type="component" value="Unassembled WGS sequence"/>
</dbReference>
<dbReference type="CDD" id="cd09241">
    <property type="entry name" value="BRO1_ScRim20-like"/>
    <property type="match status" value="1"/>
</dbReference>
<dbReference type="Gene3D" id="1.20.120.560">
    <property type="entry name" value="alix/aip1 in complex with the ypdl late domain"/>
    <property type="match status" value="1"/>
</dbReference>
<dbReference type="AlphaFoldDB" id="A0AA38X922"/>
<dbReference type="InterPro" id="IPR004328">
    <property type="entry name" value="BRO1_dom"/>
</dbReference>
<dbReference type="Gene3D" id="1.25.40.280">
    <property type="entry name" value="alix/aip1 like domains"/>
    <property type="match status" value="1"/>
</dbReference>
<dbReference type="InterPro" id="IPR038499">
    <property type="entry name" value="BRO1_sf"/>
</dbReference>
<reference evidence="4" key="1">
    <citation type="submission" date="2022-10" db="EMBL/GenBank/DDBJ databases">
        <title>Culturing micro-colonial fungi from biological soil crusts in the Mojave desert and describing Neophaeococcomyces mojavensis, and introducing the new genera and species Taxawa tesnikishii.</title>
        <authorList>
            <person name="Kurbessoian T."/>
            <person name="Stajich J.E."/>
        </authorList>
    </citation>
    <scope>NUCLEOTIDE SEQUENCE</scope>
    <source>
        <strain evidence="4">TK_41</strain>
    </source>
</reference>
<feature type="region of interest" description="Disordered" evidence="2">
    <location>
        <begin position="744"/>
        <end position="789"/>
    </location>
</feature>
<dbReference type="PROSITE" id="PS51180">
    <property type="entry name" value="BRO1"/>
    <property type="match status" value="1"/>
</dbReference>
<accession>A0AA38X922</accession>
<feature type="compositionally biased region" description="Polar residues" evidence="2">
    <location>
        <begin position="746"/>
        <end position="765"/>
    </location>
</feature>
<name>A0AA38X922_9EURO</name>
<dbReference type="Pfam" id="PF03097">
    <property type="entry name" value="BRO1"/>
    <property type="match status" value="1"/>
</dbReference>
<comment type="similarity">
    <text evidence="1">Belongs to the palA/RIM20 family.</text>
</comment>
<dbReference type="GO" id="GO:0005768">
    <property type="term" value="C:endosome"/>
    <property type="evidence" value="ECO:0007669"/>
    <property type="project" value="TreeGrafter"/>
</dbReference>
<evidence type="ECO:0000313" key="5">
    <source>
        <dbReference type="Proteomes" id="UP001172673"/>
    </source>
</evidence>
<evidence type="ECO:0000313" key="4">
    <source>
        <dbReference type="EMBL" id="KAJ9609019.1"/>
    </source>
</evidence>
<feature type="domain" description="BRO1" evidence="3">
    <location>
        <begin position="4"/>
        <end position="397"/>
    </location>
</feature>
<evidence type="ECO:0000256" key="1">
    <source>
        <dbReference type="ARBA" id="ARBA00038154"/>
    </source>
</evidence>
<gene>
    <name evidence="4" type="primary">RIM20</name>
    <name evidence="4" type="ORF">H2200_006790</name>
</gene>
<evidence type="ECO:0000259" key="3">
    <source>
        <dbReference type="PROSITE" id="PS51180"/>
    </source>
</evidence>
<dbReference type="Pfam" id="PF13949">
    <property type="entry name" value="ALIX_LYPXL_bnd"/>
    <property type="match status" value="1"/>
</dbReference>
<dbReference type="Gene3D" id="1.20.140.50">
    <property type="entry name" value="alix/aip1 like domains"/>
    <property type="match status" value="1"/>
</dbReference>
<proteinExistence type="inferred from homology"/>
<evidence type="ECO:0000256" key="2">
    <source>
        <dbReference type="SAM" id="MobiDB-lite"/>
    </source>
</evidence>
<comment type="caution">
    <text evidence="4">The sequence shown here is derived from an EMBL/GenBank/DDBJ whole genome shotgun (WGS) entry which is preliminary data.</text>
</comment>
<keyword evidence="5" id="KW-1185">Reference proteome</keyword>
<dbReference type="InterPro" id="IPR025304">
    <property type="entry name" value="ALIX_V_dom"/>
</dbReference>
<organism evidence="4 5">
    <name type="scientific">Cladophialophora chaetospira</name>
    <dbReference type="NCBI Taxonomy" id="386627"/>
    <lineage>
        <taxon>Eukaryota</taxon>
        <taxon>Fungi</taxon>
        <taxon>Dikarya</taxon>
        <taxon>Ascomycota</taxon>
        <taxon>Pezizomycotina</taxon>
        <taxon>Eurotiomycetes</taxon>
        <taxon>Chaetothyriomycetidae</taxon>
        <taxon>Chaetothyriales</taxon>
        <taxon>Herpotrichiellaceae</taxon>
        <taxon>Cladophialophora</taxon>
    </lineage>
</organism>
<protein>
    <submittedName>
        <fullName evidence="4">PH-response regulator protein palA/rim20</fullName>
    </submittedName>
</protein>
<dbReference type="SMART" id="SM01041">
    <property type="entry name" value="BRO1"/>
    <property type="match status" value="1"/>
</dbReference>
<dbReference type="PANTHER" id="PTHR23030:SF39">
    <property type="entry name" value="PROGRAMMED CELL DEATH 6-INTERACTING PROTEIN"/>
    <property type="match status" value="1"/>
</dbReference>